<dbReference type="InterPro" id="IPR049730">
    <property type="entry name" value="SNF2/RAD54-like_C"/>
</dbReference>
<evidence type="ECO:0000256" key="7">
    <source>
        <dbReference type="ARBA" id="ARBA00023306"/>
    </source>
</evidence>
<protein>
    <recommendedName>
        <fullName evidence="2">DNA repair and recombination protein RAD54-like</fullName>
    </recommendedName>
    <alternativeName>
        <fullName evidence="9">Protein okra</fullName>
    </alternativeName>
</protein>
<dbReference type="Proteomes" id="UP001162164">
    <property type="component" value="Unassembled WGS sequence"/>
</dbReference>
<dbReference type="CDD" id="cd18793">
    <property type="entry name" value="SF2_C_SNF"/>
    <property type="match status" value="1"/>
</dbReference>
<organism evidence="12 13">
    <name type="scientific">Molorchus minor</name>
    <dbReference type="NCBI Taxonomy" id="1323400"/>
    <lineage>
        <taxon>Eukaryota</taxon>
        <taxon>Metazoa</taxon>
        <taxon>Ecdysozoa</taxon>
        <taxon>Arthropoda</taxon>
        <taxon>Hexapoda</taxon>
        <taxon>Insecta</taxon>
        <taxon>Pterygota</taxon>
        <taxon>Neoptera</taxon>
        <taxon>Endopterygota</taxon>
        <taxon>Coleoptera</taxon>
        <taxon>Polyphaga</taxon>
        <taxon>Cucujiformia</taxon>
        <taxon>Chrysomeloidea</taxon>
        <taxon>Cerambycidae</taxon>
        <taxon>Lamiinae</taxon>
        <taxon>Monochamini</taxon>
        <taxon>Molorchus</taxon>
    </lineage>
</organism>
<dbReference type="EMBL" id="JAPWTJ010001900">
    <property type="protein sequence ID" value="KAJ8968952.1"/>
    <property type="molecule type" value="Genomic_DNA"/>
</dbReference>
<evidence type="ECO:0000256" key="9">
    <source>
        <dbReference type="ARBA" id="ARBA00029956"/>
    </source>
</evidence>
<dbReference type="InterPro" id="IPR027417">
    <property type="entry name" value="P-loop_NTPase"/>
</dbReference>
<keyword evidence="6" id="KW-0469">Meiosis</keyword>
<dbReference type="SMART" id="SM00490">
    <property type="entry name" value="HELICc"/>
    <property type="match status" value="1"/>
</dbReference>
<feature type="domain" description="Helicase C-terminal" evidence="11">
    <location>
        <begin position="307"/>
        <end position="432"/>
    </location>
</feature>
<dbReference type="Gene3D" id="3.40.50.300">
    <property type="entry name" value="P-loop containing nucleotide triphosphate hydrolases"/>
    <property type="match status" value="1"/>
</dbReference>
<dbReference type="InterPro" id="IPR001650">
    <property type="entry name" value="Helicase_C-like"/>
</dbReference>
<evidence type="ECO:0000313" key="13">
    <source>
        <dbReference type="Proteomes" id="UP001162164"/>
    </source>
</evidence>
<dbReference type="Pfam" id="PF00176">
    <property type="entry name" value="SNF2-rel_dom"/>
    <property type="match status" value="1"/>
</dbReference>
<dbReference type="Pfam" id="PF00271">
    <property type="entry name" value="Helicase_C"/>
    <property type="match status" value="1"/>
</dbReference>
<dbReference type="SUPFAM" id="SSF52540">
    <property type="entry name" value="P-loop containing nucleoside triphosphate hydrolases"/>
    <property type="match status" value="2"/>
</dbReference>
<accession>A0ABQ9IY77</accession>
<evidence type="ECO:0000256" key="6">
    <source>
        <dbReference type="ARBA" id="ARBA00023254"/>
    </source>
</evidence>
<comment type="subunit">
    <text evidence="1">Interacts (via N-terminus) with spn-A/Rad51.</text>
</comment>
<evidence type="ECO:0000256" key="4">
    <source>
        <dbReference type="ARBA" id="ARBA00022776"/>
    </source>
</evidence>
<keyword evidence="5" id="KW-0378">Hydrolase</keyword>
<dbReference type="PROSITE" id="PS51194">
    <property type="entry name" value="HELICASE_CTER"/>
    <property type="match status" value="1"/>
</dbReference>
<dbReference type="PROSITE" id="PS51192">
    <property type="entry name" value="HELICASE_ATP_BIND_1"/>
    <property type="match status" value="1"/>
</dbReference>
<comment type="function">
    <text evidence="8">Involved in mitotic DNA repair and meiotic recombination. Functions in the recombinational DNA repair pathway. Essential for interhomolog gene conversion (GC), but may have a less important role in intersister GC than spn-A/Rad51. In the presence of DNA, spn-A/Rad51 enhances the ATPase activity of okr/Rad54.</text>
</comment>
<evidence type="ECO:0000259" key="10">
    <source>
        <dbReference type="PROSITE" id="PS51192"/>
    </source>
</evidence>
<dbReference type="InterPro" id="IPR000330">
    <property type="entry name" value="SNF2_N"/>
</dbReference>
<evidence type="ECO:0000259" key="11">
    <source>
        <dbReference type="PROSITE" id="PS51194"/>
    </source>
</evidence>
<evidence type="ECO:0000256" key="5">
    <source>
        <dbReference type="ARBA" id="ARBA00022801"/>
    </source>
</evidence>
<keyword evidence="4" id="KW-0498">Mitosis</keyword>
<comment type="caution">
    <text evidence="12">The sequence shown here is derived from an EMBL/GenBank/DDBJ whole genome shotgun (WGS) entry which is preliminary data.</text>
</comment>
<evidence type="ECO:0000256" key="1">
    <source>
        <dbReference type="ARBA" id="ARBA00011467"/>
    </source>
</evidence>
<dbReference type="InterPro" id="IPR050496">
    <property type="entry name" value="SNF2_RAD54_helicase_repair"/>
</dbReference>
<evidence type="ECO:0000256" key="8">
    <source>
        <dbReference type="ARBA" id="ARBA00024776"/>
    </source>
</evidence>
<gene>
    <name evidence="12" type="ORF">NQ317_007714</name>
</gene>
<evidence type="ECO:0000313" key="12">
    <source>
        <dbReference type="EMBL" id="KAJ8968952.1"/>
    </source>
</evidence>
<proteinExistence type="predicted"/>
<name>A0ABQ9IY77_9CUCU</name>
<sequence length="432" mass="49434">MGTSSPWASIIKFPWIRGPPIIGGLYYCTAGGVNHFHEWAPEFRVAVLHQSGSYQGKKTQLIKEIHKSKGIIITTYQGILKFKGNLLEHIWHYMILDEGHKVRTPTAKVTIAVKEFRTPHRVMLTGTPMQNNLTELWSLFDFTNPGMLGSLMMFQEHFATPILHGGFANSTPMQEATALPVATALKNIITHYMLRRSKNEVKHHIFLPNKSEQVLFCSLTHEQKDLYKEYLMSEHVNMILGRGTKHWFSNNHMRANVLVAITTLRKICNHPDIYLCASDDNKLKYDDNDIPIESRFGYYKKSGKMIVVSALLKIWKKQGHRVLLFTQGRSMIAIFQDFLEQQNYKYLKMDGSTSVSSRQIIINQFNKDNSYDVFLLTTRVGGLGVNLTGADRVIIFDPDWNPATDTQARERAWRIGQDKNVTIYRLLSAGTI</sequence>
<keyword evidence="3" id="KW-0132">Cell division</keyword>
<evidence type="ECO:0000256" key="2">
    <source>
        <dbReference type="ARBA" id="ARBA00015341"/>
    </source>
</evidence>
<reference evidence="12" key="1">
    <citation type="journal article" date="2023" name="Insect Mol. Biol.">
        <title>Genome sequencing provides insights into the evolution of gene families encoding plant cell wall-degrading enzymes in longhorned beetles.</title>
        <authorList>
            <person name="Shin N.R."/>
            <person name="Okamura Y."/>
            <person name="Kirsch R."/>
            <person name="Pauchet Y."/>
        </authorList>
    </citation>
    <scope>NUCLEOTIDE SEQUENCE</scope>
    <source>
        <strain evidence="12">MMC_N1</strain>
    </source>
</reference>
<evidence type="ECO:0000256" key="3">
    <source>
        <dbReference type="ARBA" id="ARBA00022618"/>
    </source>
</evidence>
<dbReference type="InterPro" id="IPR014001">
    <property type="entry name" value="Helicase_ATP-bd"/>
</dbReference>
<keyword evidence="13" id="KW-1185">Reference proteome</keyword>
<dbReference type="PANTHER" id="PTHR45629:SF7">
    <property type="entry name" value="DNA EXCISION REPAIR PROTEIN ERCC-6-RELATED"/>
    <property type="match status" value="1"/>
</dbReference>
<dbReference type="Gene3D" id="3.40.50.10810">
    <property type="entry name" value="Tandem AAA-ATPase domain"/>
    <property type="match status" value="1"/>
</dbReference>
<dbReference type="PANTHER" id="PTHR45629">
    <property type="entry name" value="SNF2/RAD54 FAMILY MEMBER"/>
    <property type="match status" value="1"/>
</dbReference>
<feature type="domain" description="Helicase ATP-binding" evidence="10">
    <location>
        <begin position="37"/>
        <end position="146"/>
    </location>
</feature>
<dbReference type="InterPro" id="IPR038718">
    <property type="entry name" value="SNF2-like_sf"/>
</dbReference>
<keyword evidence="7" id="KW-0131">Cell cycle</keyword>